<comment type="similarity">
    <text evidence="1 2">Belongs to the endosulfine family.</text>
</comment>
<evidence type="ECO:0000313" key="5">
    <source>
        <dbReference type="Proteomes" id="UP000825434"/>
    </source>
</evidence>
<dbReference type="PANTHER" id="PTHR10358">
    <property type="entry name" value="ENDOSULFINE"/>
    <property type="match status" value="1"/>
</dbReference>
<dbReference type="Pfam" id="PF04667">
    <property type="entry name" value="Endosulfine"/>
    <property type="match status" value="1"/>
</dbReference>
<dbReference type="EMBL" id="CP076663">
    <property type="protein sequence ID" value="QWU88666.1"/>
    <property type="molecule type" value="Genomic_DNA"/>
</dbReference>
<dbReference type="Pfam" id="PF10333">
    <property type="entry name" value="Pga1"/>
    <property type="match status" value="1"/>
</dbReference>
<dbReference type="InterPro" id="IPR006760">
    <property type="entry name" value="Endosulphine"/>
</dbReference>
<keyword evidence="5" id="KW-1185">Reference proteome</keyword>
<sequence>MYQALANTETIVFTVPKFYEVPPCSRSFSPTSLREVNASTLLLTEYPIQSIRDYSLKETLVSVPYDFVNKPQRTLFVKLNNYEDSTFDSNDLINVKVCWPATFPIDFSLDQVYIKASEFDEVENDTFDIYIRIDLQGDFYAVKEVEEDTVDFHLVISKLPGPIPIPIELYEFIIYLVDLLILLAGTTHHPFKRSIAMSSDEGPLDPPKNTQGLDLSKLSPQELRIYKMYGKLPTTQQILSSKFQDKKYFDSGDYAMQKQMGGSKSGVAGAVPMAHPNAEKVKEMYNRNSISASNSNFLFNGKSNLLSESTSEDEKKQ</sequence>
<accession>A0ABX8I5V7</accession>
<evidence type="ECO:0000256" key="3">
    <source>
        <dbReference type="SAM" id="MobiDB-lite"/>
    </source>
</evidence>
<gene>
    <name evidence="4" type="ORF">CA3LBN_002974</name>
</gene>
<feature type="compositionally biased region" description="Polar residues" evidence="3">
    <location>
        <begin position="293"/>
        <end position="309"/>
    </location>
</feature>
<evidence type="ECO:0000256" key="2">
    <source>
        <dbReference type="RuleBase" id="RU363120"/>
    </source>
</evidence>
<name>A0ABX8I5V7_9ASCO</name>
<protein>
    <recommendedName>
        <fullName evidence="2">mRNA stability protein</fullName>
    </recommendedName>
</protein>
<evidence type="ECO:0000313" key="4">
    <source>
        <dbReference type="EMBL" id="QWU88666.1"/>
    </source>
</evidence>
<organism evidence="4 5">
    <name type="scientific">Candidozyma haemuli</name>
    <dbReference type="NCBI Taxonomy" id="45357"/>
    <lineage>
        <taxon>Eukaryota</taxon>
        <taxon>Fungi</taxon>
        <taxon>Dikarya</taxon>
        <taxon>Ascomycota</taxon>
        <taxon>Saccharomycotina</taxon>
        <taxon>Pichiomycetes</taxon>
        <taxon>Metschnikowiaceae</taxon>
        <taxon>Candidozyma</taxon>
    </lineage>
</organism>
<dbReference type="InterPro" id="IPR019433">
    <property type="entry name" value="GPI_ManTrfase_II_coact_Pga1"/>
</dbReference>
<proteinExistence type="inferred from homology"/>
<evidence type="ECO:0000256" key="1">
    <source>
        <dbReference type="ARBA" id="ARBA00010520"/>
    </source>
</evidence>
<dbReference type="Proteomes" id="UP000825434">
    <property type="component" value="Chromosome 3"/>
</dbReference>
<reference evidence="4 5" key="1">
    <citation type="submission" date="2021-06" db="EMBL/GenBank/DDBJ databases">
        <title>Candida outbreak in Lebanon.</title>
        <authorList>
            <person name="Finianos M."/>
        </authorList>
    </citation>
    <scope>NUCLEOTIDE SEQUENCE [LARGE SCALE GENOMIC DNA]</scope>
    <source>
        <strain evidence="4">CA3LBN</strain>
    </source>
</reference>
<feature type="region of interest" description="Disordered" evidence="3">
    <location>
        <begin position="293"/>
        <end position="317"/>
    </location>
</feature>
<comment type="function">
    <text evidence="2">Plays an essential role in initiation of the G0 program by preventing the degradation of specific nutrient-regulated mRNAs via the 5'-3' mRNA decay pathway.</text>
</comment>
<dbReference type="PANTHER" id="PTHR10358:SF6">
    <property type="entry name" value="ENDOSULFINE, ISOFORM A"/>
    <property type="match status" value="1"/>
</dbReference>